<dbReference type="PANTHER" id="PTHR28629:SF4">
    <property type="entry name" value="TRIOKINASE_FMN CYCLASE"/>
    <property type="match status" value="1"/>
</dbReference>
<keyword evidence="2" id="KW-0418">Kinase</keyword>
<dbReference type="PANTHER" id="PTHR28629">
    <property type="entry name" value="TRIOKINASE/FMN CYCLASE"/>
    <property type="match status" value="1"/>
</dbReference>
<dbReference type="Proteomes" id="UP000094067">
    <property type="component" value="Unassembled WGS sequence"/>
</dbReference>
<gene>
    <name evidence="2" type="primary">dhaK_1</name>
    <name evidence="2" type="ORF">BEI61_00284</name>
</gene>
<dbReference type="InterPro" id="IPR050861">
    <property type="entry name" value="Dihydroxyacetone_Kinase"/>
</dbReference>
<dbReference type="EMBL" id="MCGH01000001">
    <property type="protein sequence ID" value="ODM08655.1"/>
    <property type="molecule type" value="Genomic_DNA"/>
</dbReference>
<dbReference type="PROSITE" id="PS51481">
    <property type="entry name" value="DHAK"/>
    <property type="match status" value="1"/>
</dbReference>
<dbReference type="Pfam" id="PF02733">
    <property type="entry name" value="Dak1"/>
    <property type="match status" value="1"/>
</dbReference>
<sequence>MKKIMNAESDVVEEMLSGYLSAYSRYYESLPENHHGILYKNRRKDKVSLLIGGGSGHEPLFAGFVGAGLADAAACGNIFASPNPQLIYETAQAIHEGKGVLFIYGCYAGDNMNFDMAEELCEFDDIPTAHVRVWDDCASAPKERIEDRRGIAGDVFVIKIAGAACDAGLDLQEVTRIASKARDNINTIGLALSPGSIPGLDKSTFELGDTEIEFGMGLHGEPGIERTQMQPAKQLVDRLYSELKSEMNLEKGDEIAVLVNGLGSTTLLELQIAYYELDKRLKEDGLRVYDSEVKSWCTCQEMGGFSITILRLDEELKKYYSASCFSPYFARGEIKE</sequence>
<proteinExistence type="predicted"/>
<feature type="domain" description="DhaK" evidence="1">
    <location>
        <begin position="7"/>
        <end position="329"/>
    </location>
</feature>
<keyword evidence="2" id="KW-0808">Transferase</keyword>
<dbReference type="AlphaFoldDB" id="A0A1E3AIS9"/>
<comment type="caution">
    <text evidence="2">The sequence shown here is derived from an EMBL/GenBank/DDBJ whole genome shotgun (WGS) entry which is preliminary data.</text>
</comment>
<dbReference type="PATRIC" id="fig|1432052.4.peg.314"/>
<organism evidence="2 3">
    <name type="scientific">Eisenbergiella tayi</name>
    <dbReference type="NCBI Taxonomy" id="1432052"/>
    <lineage>
        <taxon>Bacteria</taxon>
        <taxon>Bacillati</taxon>
        <taxon>Bacillota</taxon>
        <taxon>Clostridia</taxon>
        <taxon>Lachnospirales</taxon>
        <taxon>Lachnospiraceae</taxon>
        <taxon>Eisenbergiella</taxon>
    </lineage>
</organism>
<accession>A0A1E3AIS9</accession>
<dbReference type="GO" id="GO:0004371">
    <property type="term" value="F:glycerone kinase activity"/>
    <property type="evidence" value="ECO:0007669"/>
    <property type="project" value="InterPro"/>
</dbReference>
<dbReference type="Gene3D" id="3.40.50.10440">
    <property type="entry name" value="Dihydroxyacetone kinase, domain 1"/>
    <property type="match status" value="1"/>
</dbReference>
<dbReference type="InterPro" id="IPR004006">
    <property type="entry name" value="DhaK_dom"/>
</dbReference>
<dbReference type="Gene3D" id="3.30.1180.20">
    <property type="entry name" value="Dihydroxyacetone kinase, domain 2"/>
    <property type="match status" value="1"/>
</dbReference>
<dbReference type="RefSeq" id="WP_069150993.1">
    <property type="nucleotide sequence ID" value="NZ_MCGH01000001.1"/>
</dbReference>
<dbReference type="GO" id="GO:0019563">
    <property type="term" value="P:glycerol catabolic process"/>
    <property type="evidence" value="ECO:0007669"/>
    <property type="project" value="TreeGrafter"/>
</dbReference>
<evidence type="ECO:0000313" key="3">
    <source>
        <dbReference type="Proteomes" id="UP000094067"/>
    </source>
</evidence>
<name>A0A1E3AIS9_9FIRM</name>
<dbReference type="FunFam" id="3.40.50.10440:FF:000001">
    <property type="entry name" value="Dihydroxyacetone kinase, DhaK subunit"/>
    <property type="match status" value="1"/>
</dbReference>
<dbReference type="SUPFAM" id="SSF82549">
    <property type="entry name" value="DAK1/DegV-like"/>
    <property type="match status" value="1"/>
</dbReference>
<protein>
    <submittedName>
        <fullName evidence="2">PTS-dependent dihydroxyacetone kinase, dihydroxyacetone-binding subunit DhaK</fullName>
        <ecNumber evidence="2">2.7.-.-</ecNumber>
    </submittedName>
</protein>
<evidence type="ECO:0000313" key="2">
    <source>
        <dbReference type="EMBL" id="ODM08655.1"/>
    </source>
</evidence>
<dbReference type="GO" id="GO:0005829">
    <property type="term" value="C:cytosol"/>
    <property type="evidence" value="ECO:0007669"/>
    <property type="project" value="TreeGrafter"/>
</dbReference>
<evidence type="ECO:0000259" key="1">
    <source>
        <dbReference type="PROSITE" id="PS51481"/>
    </source>
</evidence>
<reference evidence="2 3" key="1">
    <citation type="submission" date="2016-07" db="EMBL/GenBank/DDBJ databases">
        <title>Characterization of isolates of Eisenbergiella tayi derived from blood cultures, using whole genome sequencing.</title>
        <authorList>
            <person name="Burdz T."/>
            <person name="Wiebe D."/>
            <person name="Huynh C."/>
            <person name="Bernard K."/>
        </authorList>
    </citation>
    <scope>NUCLEOTIDE SEQUENCE [LARGE SCALE GENOMIC DNA]</scope>
    <source>
        <strain evidence="2 3">NML 110608</strain>
    </source>
</reference>
<dbReference type="EC" id="2.7.-.-" evidence="2"/>